<dbReference type="CDD" id="cd01181">
    <property type="entry name" value="IPT_plexin_repeat3"/>
    <property type="match status" value="1"/>
</dbReference>
<evidence type="ECO:0000256" key="3">
    <source>
        <dbReference type="ARBA" id="ARBA00010297"/>
    </source>
</evidence>
<keyword evidence="8" id="KW-0732">Signal</keyword>
<dbReference type="PANTHER" id="PTHR22625:SF7">
    <property type="entry name" value="PLEXIN-D1"/>
    <property type="match status" value="1"/>
</dbReference>
<evidence type="ECO:0000256" key="12">
    <source>
        <dbReference type="ARBA" id="ARBA00023157"/>
    </source>
</evidence>
<dbReference type="SMART" id="SM00429">
    <property type="entry name" value="IPT"/>
    <property type="match status" value="3"/>
</dbReference>
<evidence type="ECO:0000259" key="21">
    <source>
        <dbReference type="PROSITE" id="PS51004"/>
    </source>
</evidence>
<dbReference type="GO" id="GO:0003151">
    <property type="term" value="P:outflow tract morphogenesis"/>
    <property type="evidence" value="ECO:0007669"/>
    <property type="project" value="UniProtKB-ARBA"/>
</dbReference>
<dbReference type="InterPro" id="IPR042719">
    <property type="entry name" value="Plexin-D1_Sema"/>
</dbReference>
<keyword evidence="7 20" id="KW-0812">Transmembrane</keyword>
<evidence type="ECO:0000256" key="14">
    <source>
        <dbReference type="ARBA" id="ARBA00023180"/>
    </source>
</evidence>
<dbReference type="SUPFAM" id="SSF103575">
    <property type="entry name" value="Plexin repeat"/>
    <property type="match status" value="1"/>
</dbReference>
<keyword evidence="13" id="KW-0675">Receptor</keyword>
<dbReference type="Pfam" id="PF20170">
    <property type="entry name" value="Plexin_RBD"/>
    <property type="match status" value="1"/>
</dbReference>
<dbReference type="FunFam" id="2.60.40.10:FF:000728">
    <property type="entry name" value="Plexin D1"/>
    <property type="match status" value="1"/>
</dbReference>
<feature type="transmembrane region" description="Helical" evidence="20">
    <location>
        <begin position="1487"/>
        <end position="1509"/>
    </location>
</feature>
<accession>A0A8C0T6A6</accession>
<organism evidence="22 23">
    <name type="scientific">Canis lupus familiaris</name>
    <name type="common">Dog</name>
    <name type="synonym">Canis familiaris</name>
    <dbReference type="NCBI Taxonomy" id="9615"/>
    <lineage>
        <taxon>Eukaryota</taxon>
        <taxon>Metazoa</taxon>
        <taxon>Chordata</taxon>
        <taxon>Craniata</taxon>
        <taxon>Vertebrata</taxon>
        <taxon>Euteleostomi</taxon>
        <taxon>Mammalia</taxon>
        <taxon>Eutheria</taxon>
        <taxon>Laurasiatheria</taxon>
        <taxon>Carnivora</taxon>
        <taxon>Caniformia</taxon>
        <taxon>Canidae</taxon>
        <taxon>Canis</taxon>
    </lineage>
</organism>
<dbReference type="FunFam" id="2.60.40.10:FF:000843">
    <property type="entry name" value="Plexin D1"/>
    <property type="match status" value="1"/>
</dbReference>
<evidence type="ECO:0000256" key="19">
    <source>
        <dbReference type="SAM" id="MobiDB-lite"/>
    </source>
</evidence>
<dbReference type="FunFam" id="3.10.20.90:FF:000098">
    <property type="entry name" value="Plexin D1"/>
    <property type="match status" value="1"/>
</dbReference>
<dbReference type="Gene3D" id="3.10.20.90">
    <property type="entry name" value="Phosphatidylinositol 3-kinase Catalytic Subunit, Chain A, domain 1"/>
    <property type="match status" value="1"/>
</dbReference>
<keyword evidence="12" id="KW-1015">Disulfide bond</keyword>
<evidence type="ECO:0000256" key="18">
    <source>
        <dbReference type="PROSITE-ProRule" id="PRU00352"/>
    </source>
</evidence>
<dbReference type="CDD" id="cd01180">
    <property type="entry name" value="IPT_plexin_repeat1"/>
    <property type="match status" value="1"/>
</dbReference>
<evidence type="ECO:0000256" key="10">
    <source>
        <dbReference type="ARBA" id="ARBA00022989"/>
    </source>
</evidence>
<dbReference type="FunFam" id="2.60.40.10:FF:000630">
    <property type="entry name" value="Plexin D1"/>
    <property type="match status" value="1"/>
</dbReference>
<dbReference type="Proteomes" id="UP000694542">
    <property type="component" value="Chromosome 20"/>
</dbReference>
<evidence type="ECO:0000313" key="22">
    <source>
        <dbReference type="Ensembl" id="ENSCAFP00040032317.1"/>
    </source>
</evidence>
<keyword evidence="14" id="KW-0325">Glycoprotein</keyword>
<dbReference type="InterPro" id="IPR014756">
    <property type="entry name" value="Ig_E-set"/>
</dbReference>
<evidence type="ECO:0000256" key="4">
    <source>
        <dbReference type="ARBA" id="ARBA00022473"/>
    </source>
</evidence>
<keyword evidence="11 20" id="KW-0472">Membrane</keyword>
<keyword evidence="9" id="KW-0677">Repeat</keyword>
<comment type="caution">
    <text evidence="18">Lacks conserved residue(s) required for the propagation of feature annotation.</text>
</comment>
<name>A0A8C0T6A6_CANLF</name>
<dbReference type="InterPro" id="IPR046800">
    <property type="entry name" value="Plexin_RBD"/>
</dbReference>
<keyword evidence="6" id="KW-0037">Angiogenesis</keyword>
<dbReference type="Gene3D" id="2.130.10.10">
    <property type="entry name" value="YVTN repeat-like/Quinoprotein amine dehydrogenase"/>
    <property type="match status" value="1"/>
</dbReference>
<dbReference type="SMART" id="SM00423">
    <property type="entry name" value="PSI"/>
    <property type="match status" value="3"/>
</dbReference>
<dbReference type="Gene3D" id="1.10.506.10">
    <property type="entry name" value="GTPase Activation - p120gap, domain 1"/>
    <property type="match status" value="2"/>
</dbReference>
<evidence type="ECO:0000256" key="7">
    <source>
        <dbReference type="ARBA" id="ARBA00022692"/>
    </source>
</evidence>
<keyword evidence="15" id="KW-0966">Cell projection</keyword>
<dbReference type="SUPFAM" id="SSF81296">
    <property type="entry name" value="E set domains"/>
    <property type="match status" value="3"/>
</dbReference>
<dbReference type="SUPFAM" id="SSF48350">
    <property type="entry name" value="GTPase activation domain, GAP"/>
    <property type="match status" value="1"/>
</dbReference>
<dbReference type="FunFam" id="2.60.40.10:FF:000868">
    <property type="entry name" value="Plexin D1"/>
    <property type="match status" value="1"/>
</dbReference>
<feature type="domain" description="Sema" evidence="21">
    <location>
        <begin position="252"/>
        <end position="762"/>
    </location>
</feature>
<feature type="compositionally biased region" description="Low complexity" evidence="19">
    <location>
        <begin position="202"/>
        <end position="230"/>
    </location>
</feature>
<sequence>MRQEGGGDGEEPETEEKRGDDTHGVGGLRGVGRGRTEGDRARDRGEGEEGKGKQGRAAEREERATEAEAARGREPRAAGAARESPGARGAASPSTGGGGGGRGPGAGGGRGRAAGRGPRGGGRRGAAGRGAAGRGRGRGRGRVRRGAAPAPPPGCAARLSRGRGAGAGGRWRGQEAPRGPGPPPASRRLRAPGSRPRRAPCTRRAAQPAHARMARRAAGGAPLSARAAAASPPPPRPPRRAPRPCPLLPPLLLLLGAARAGALEVQRRFPSPTPTNNFALDGAAGTVYLAAVNRLYQLSGANLSLEAEAAVGPVADSPLCHAPQLPQASCEHPRRLTDNYNKILQLDPGQGLVVACGSIYQGFCQLRRRGNISAVAVRFPPAAPPAEPVTVFPSMLNVAANHPNASTVGLVLPPAAGSGGSRLLVGATYTGYGSAFFPRNRSLEDHRFENTPEIAIRSLDARGDLAKLFTFDLNPSDDNILKIKQGAKEQHKLGFVRAFLHPPEPPPGAPSYAYLALNSEARAGDKESQARSLLARICLPRGAGGDAKKLTESYIQLGLQCAGGAGRGDLYSRLVSVFPARELLFAVFERPQGSPAARATPAALCAFRFADVQAAIRAARNACFVEPAPDVVAVLDSVVQGTGPACERKRNIQLQPEQLDCGAAHLQHPLSILQPLKATPVFRAPGLSSVAVASVSNYTVVFLGTVSGRLLKINLNESMQVVSRRAVTVAYGEPVHHVMQFDPADPGYLYLMTSHQMARVKVAACAVHTTCGDCVGAADAYCGWCALETRCTLQQDCANSSQRHFWTSASEGPSRCPTMTVLPAEIDVHQEYSGMILQISGSLPSLSGMEMACDYGNNIRTVARVPGPAFDHQIAYCNLLPRDQFPPFPPHQDHVIVEMSVRVNGRNIVRADFTIYNCSRVGQVYPHTACTSCLSAQWPCFWCAQQHACVSNQSRCEASPNPMNPQDCPQILPSALAPMPTGSSQSIPVHLANAAFQGAALECSFGPEEVFEAIWVNESTVHCNQVVLHTTQKSQVFPLSLQLKGQPARFLDSPDPMTVEVYNCAMGSPDCSQCLGREDLGHLCVWSDGCRLRGPLQPLPGTCPAPEIRTIEPLSGPLDGGTLLTIRGRNLGRRLSDVAHGVWVGSVACEPLANRYTVSEEIVCATGPAPGPFSDVVTVNASKEGKSRERFSYVLPLVQFLEPDKGPKAGGTRIIIHGSDLHVGSELQVLVNDTEPCTELVRTEASITCTVPEGALPAPVPVCVRFERRGCVRSNLTFQYMQNPVITAISPRRSPVSGGRTITVAGERFHMVQNVSMAVHHIGREPTLCKVLNSTLITCPSPGALSNASAPVDFFINGRAYADEAAVAEELLDPDEARRGSRFRLDYLPDPQFSTAKREKWIKHHPGEPLTLVIHKEQDSLGLESHEYRIKIGQVACDIQIVSDRVIHCSVNESLGTAEGQLPITIQVGNFNQTIATLQLGGSETAIIVSIVICSVLLLLSVVALFVFCTKSRRAERYWQKTLLQMEEMESQIREEIRKGFAELQTDMTDLTKELNRSQGIPFLEYKHFVTRTFFPKCSSLYEERYVLPSQTLNSQGSCPVQETHPLLGEWKIPESCRPNMEEGISLFSSLLNNKHFLIVFVHALEQQKDFAVRDRCSLASLLTIALHGKLEYYTGIMKELLVDLIDASAAKNPKLMLRRTESVVEKMLTNWMSICMYSCLRETVGEPFFLLLCAIKQQINKGSIDAITGKARYTLNEEWLLRENIEAKPRNLNVSFQGCGMDSLSVRAMDTDTLTQVKEKILEAFCKNVPYSQWPRAEDVDLEWFASSTQSYILRDLDDTSVVEDGRKKLNTLAHYKIPEGASLAMSLTDKKDNTLGRVKDLDTEKYFHLVLPTDELAEPKKSHRQSHRKKVLPEIYLTRLLSTKGTLQKFLDDLFKAILSIREDKPPLAVKYFFDFLEEQAEKRGISDPDTLHIWKTNSLPLRFWVNILKNPQFVFDIDKTDHIDACLSVIAQAFIDACSISDLQLGKDSPTNKLLYAKEIPEYRKIVQRYYKQIHDMTPLSEQEMNAHLAEESRKYQNEFNTNVAMAEIYKYAKRYRTQVGTPDVRCPPPFQPCPPPPLLRKTPGEVHAQVSAPQDICAVGGQLAAAEIQAAWWSPPSTVGASGCDPAAPCSPLRS</sequence>
<dbReference type="FunFam" id="2.60.40.10:FF:000927">
    <property type="entry name" value="Plexin D1"/>
    <property type="match status" value="1"/>
</dbReference>
<dbReference type="GO" id="GO:0001525">
    <property type="term" value="P:angiogenesis"/>
    <property type="evidence" value="ECO:0007669"/>
    <property type="project" value="UniProtKB-KW"/>
</dbReference>
<dbReference type="InterPro" id="IPR008936">
    <property type="entry name" value="Rho_GTPase_activation_prot"/>
</dbReference>
<proteinExistence type="inferred from homology"/>
<dbReference type="InterPro" id="IPR002909">
    <property type="entry name" value="IPT_dom"/>
</dbReference>
<dbReference type="InterPro" id="IPR016201">
    <property type="entry name" value="PSI"/>
</dbReference>
<dbReference type="CDD" id="cd11247">
    <property type="entry name" value="Sema_plexin_D1"/>
    <property type="match status" value="1"/>
</dbReference>
<evidence type="ECO:0000256" key="9">
    <source>
        <dbReference type="ARBA" id="ARBA00022737"/>
    </source>
</evidence>
<dbReference type="Pfam" id="PF24479">
    <property type="entry name" value="PSI_PlexinA-B"/>
    <property type="match status" value="1"/>
</dbReference>
<feature type="compositionally biased region" description="Basic residues" evidence="19">
    <location>
        <begin position="135"/>
        <end position="145"/>
    </location>
</feature>
<evidence type="ECO:0000256" key="20">
    <source>
        <dbReference type="SAM" id="Phobius"/>
    </source>
</evidence>
<keyword evidence="4" id="KW-0217">Developmental protein</keyword>
<dbReference type="InterPro" id="IPR015943">
    <property type="entry name" value="WD40/YVTN_repeat-like_dom_sf"/>
</dbReference>
<evidence type="ECO:0000313" key="23">
    <source>
        <dbReference type="Proteomes" id="UP000694542"/>
    </source>
</evidence>
<dbReference type="SMART" id="SM00630">
    <property type="entry name" value="Sema"/>
    <property type="match status" value="1"/>
</dbReference>
<dbReference type="Gene3D" id="2.60.40.10">
    <property type="entry name" value="Immunoglobulins"/>
    <property type="match status" value="5"/>
</dbReference>
<dbReference type="InterPro" id="IPR001627">
    <property type="entry name" value="Semap_dom"/>
</dbReference>
<dbReference type="PROSITE" id="PS51004">
    <property type="entry name" value="SEMA"/>
    <property type="match status" value="1"/>
</dbReference>
<feature type="compositionally biased region" description="Gly residues" evidence="19">
    <location>
        <begin position="95"/>
        <end position="134"/>
    </location>
</feature>
<comment type="subunit">
    <text evidence="16">Interacts with NRP1 and SEMA4A. Interacts with SH3BP1; they dissociate upon SEMA3E binding to PLXND1 allowing SH3BP1 to transduce downstream signal through RAC1 inactivation.</text>
</comment>
<reference evidence="22" key="1">
    <citation type="submission" date="2018-10" db="EMBL/GenBank/DDBJ databases">
        <title>De novo assembly of a Great Dane genome.</title>
        <authorList>
            <person name="Kidd J.M."/>
            <person name="Pendleton A.L."/>
            <person name="Shen F."/>
            <person name="Emery S."/>
        </authorList>
    </citation>
    <scope>NUCLEOTIDE SEQUENCE [LARGE SCALE GENOMIC DNA]</scope>
    <source>
        <strain evidence="22">Great Dane</strain>
    </source>
</reference>
<evidence type="ECO:0000256" key="13">
    <source>
        <dbReference type="ARBA" id="ARBA00023170"/>
    </source>
</evidence>
<feature type="compositionally biased region" description="Gly residues" evidence="19">
    <location>
        <begin position="24"/>
        <end position="33"/>
    </location>
</feature>
<evidence type="ECO:0000256" key="5">
    <source>
        <dbReference type="ARBA" id="ARBA00022475"/>
    </source>
</evidence>
<evidence type="ECO:0000256" key="2">
    <source>
        <dbReference type="ARBA" id="ARBA00004162"/>
    </source>
</evidence>
<evidence type="ECO:0000256" key="16">
    <source>
        <dbReference type="ARBA" id="ARBA00064500"/>
    </source>
</evidence>
<dbReference type="InterPro" id="IPR013783">
    <property type="entry name" value="Ig-like_fold"/>
</dbReference>
<dbReference type="InterPro" id="IPR002165">
    <property type="entry name" value="Plexin_repeat"/>
</dbReference>
<dbReference type="Pfam" id="PF01833">
    <property type="entry name" value="TIG"/>
    <property type="match status" value="3"/>
</dbReference>
<dbReference type="Pfam" id="PF08337">
    <property type="entry name" value="Plexin_cytopl"/>
    <property type="match status" value="1"/>
</dbReference>
<evidence type="ECO:0000256" key="6">
    <source>
        <dbReference type="ARBA" id="ARBA00022657"/>
    </source>
</evidence>
<evidence type="ECO:0000256" key="1">
    <source>
        <dbReference type="ARBA" id="ARBA00004121"/>
    </source>
</evidence>
<feature type="compositionally biased region" description="Basic and acidic residues" evidence="19">
    <location>
        <begin position="34"/>
        <end position="76"/>
    </location>
</feature>
<dbReference type="Pfam" id="PF01437">
    <property type="entry name" value="PSI"/>
    <property type="match status" value="1"/>
</dbReference>
<dbReference type="Pfam" id="PF01403">
    <property type="entry name" value="Sema"/>
    <property type="match status" value="1"/>
</dbReference>
<evidence type="ECO:0000256" key="11">
    <source>
        <dbReference type="ARBA" id="ARBA00023136"/>
    </source>
</evidence>
<dbReference type="InterPro" id="IPR031148">
    <property type="entry name" value="Plexin"/>
</dbReference>
<evidence type="ECO:0000256" key="17">
    <source>
        <dbReference type="ARBA" id="ARBA00070692"/>
    </source>
</evidence>
<feature type="region of interest" description="Disordered" evidence="19">
    <location>
        <begin position="1"/>
        <end position="245"/>
    </location>
</feature>
<dbReference type="InterPro" id="IPR036352">
    <property type="entry name" value="Semap_dom_sf"/>
</dbReference>
<dbReference type="Ensembl" id="ENSCAFT00040037096.1">
    <property type="protein sequence ID" value="ENSCAFP00040032317.1"/>
    <property type="gene ID" value="ENSCAFG00040019729.1"/>
</dbReference>
<dbReference type="InterPro" id="IPR013548">
    <property type="entry name" value="Plexin_cytoplasmic_RasGAP_dom"/>
</dbReference>
<dbReference type="FunFam" id="1.10.506.10:FF:000025">
    <property type="entry name" value="Plexin D1"/>
    <property type="match status" value="1"/>
</dbReference>
<evidence type="ECO:0000256" key="15">
    <source>
        <dbReference type="ARBA" id="ARBA00023273"/>
    </source>
</evidence>
<keyword evidence="10 20" id="KW-1133">Transmembrane helix</keyword>
<keyword evidence="5" id="KW-1003">Cell membrane</keyword>
<comment type="similarity">
    <text evidence="3">Belongs to the plexin family.</text>
</comment>
<evidence type="ECO:0000256" key="8">
    <source>
        <dbReference type="ARBA" id="ARBA00022729"/>
    </source>
</evidence>
<comment type="subcellular location">
    <subcellularLocation>
        <location evidence="2">Cell membrane</location>
        <topology evidence="2">Single-pass membrane protein</topology>
    </subcellularLocation>
    <subcellularLocation>
        <location evidence="1">Cell projection</location>
        <location evidence="1">Lamellipodium membrane</location>
    </subcellularLocation>
</comment>
<dbReference type="GO" id="GO:0031258">
    <property type="term" value="C:lamellipodium membrane"/>
    <property type="evidence" value="ECO:0007669"/>
    <property type="project" value="UniProtKB-SubCell"/>
</dbReference>
<dbReference type="PANTHER" id="PTHR22625">
    <property type="entry name" value="PLEXIN"/>
    <property type="match status" value="1"/>
</dbReference>
<protein>
    <recommendedName>
        <fullName evidence="17">Plexin-D1</fullName>
    </recommendedName>
</protein>
<dbReference type="SUPFAM" id="SSF101912">
    <property type="entry name" value="Sema domain"/>
    <property type="match status" value="1"/>
</dbReference>
<dbReference type="GO" id="GO:0017154">
    <property type="term" value="F:semaphorin receptor activity"/>
    <property type="evidence" value="ECO:0007669"/>
    <property type="project" value="InterPro"/>
</dbReference>
<dbReference type="FunFam" id="2.130.10.10:FF:000386">
    <property type="entry name" value="Plexin D1"/>
    <property type="match status" value="1"/>
</dbReference>
<dbReference type="FunFam" id="1.10.506.10:FF:000024">
    <property type="entry name" value="Plexin D1"/>
    <property type="match status" value="1"/>
</dbReference>
<feature type="compositionally biased region" description="Basic residues" evidence="19">
    <location>
        <begin position="187"/>
        <end position="201"/>
    </location>
</feature>
<reference evidence="22" key="2">
    <citation type="submission" date="2025-08" db="UniProtKB">
        <authorList>
            <consortium name="Ensembl"/>
        </authorList>
    </citation>
    <scope>IDENTIFICATION</scope>
</reference>
<feature type="compositionally biased region" description="Low complexity" evidence="19">
    <location>
        <begin position="77"/>
        <end position="94"/>
    </location>
</feature>